<sequence length="203" mass="22910">MPSTNDPILKYDPATWPLWFVMLSYEAKTRDVWEDTDPDAPGSNEIIKPVLLTPNDMLVKRRDEISKEYQERCAIWEALPEATRGDKPSRAADPTYYEIIELTGAQNEQFVWLLRAWDSGVTRRGEVTEWIYKTVESKLMGLALIKMEADGLISNGNRGLVQTLRALVAPGTQGVTPKEHAEAILPEMYRKLGLDVPSDDTST</sequence>
<proteinExistence type="predicted"/>
<evidence type="ECO:0000313" key="1">
    <source>
        <dbReference type="EMBL" id="KAK4156776.1"/>
    </source>
</evidence>
<keyword evidence="2" id="KW-1185">Reference proteome</keyword>
<name>A0AAN6VTU6_9PEZI</name>
<dbReference type="EMBL" id="MU856861">
    <property type="protein sequence ID" value="KAK4156776.1"/>
    <property type="molecule type" value="Genomic_DNA"/>
</dbReference>
<protein>
    <submittedName>
        <fullName evidence="1">Uncharacterized protein</fullName>
    </submittedName>
</protein>
<reference evidence="1" key="2">
    <citation type="submission" date="2023-05" db="EMBL/GenBank/DDBJ databases">
        <authorList>
            <consortium name="Lawrence Berkeley National Laboratory"/>
            <person name="Steindorff A."/>
            <person name="Hensen N."/>
            <person name="Bonometti L."/>
            <person name="Westerberg I."/>
            <person name="Brannstrom I.O."/>
            <person name="Guillou S."/>
            <person name="Cros-Aarteil S."/>
            <person name="Calhoun S."/>
            <person name="Haridas S."/>
            <person name="Kuo A."/>
            <person name="Mondo S."/>
            <person name="Pangilinan J."/>
            <person name="Riley R."/>
            <person name="Labutti K."/>
            <person name="Andreopoulos B."/>
            <person name="Lipzen A."/>
            <person name="Chen C."/>
            <person name="Yanf M."/>
            <person name="Daum C."/>
            <person name="Ng V."/>
            <person name="Clum A."/>
            <person name="Ohm R."/>
            <person name="Martin F."/>
            <person name="Silar P."/>
            <person name="Natvig D."/>
            <person name="Lalanne C."/>
            <person name="Gautier V."/>
            <person name="Ament-Velasquez S.L."/>
            <person name="Kruys A."/>
            <person name="Hutchinson M.I."/>
            <person name="Powell A.J."/>
            <person name="Barry K."/>
            <person name="Miller A.N."/>
            <person name="Grigoriev I.V."/>
            <person name="Debuchy R."/>
            <person name="Gladieux P."/>
            <person name="Thoren M.H."/>
            <person name="Johannesson H."/>
        </authorList>
    </citation>
    <scope>NUCLEOTIDE SEQUENCE</scope>
    <source>
        <strain evidence="1">CBS 538.74</strain>
    </source>
</reference>
<reference evidence="1" key="1">
    <citation type="journal article" date="2023" name="Mol. Phylogenet. Evol.">
        <title>Genome-scale phylogeny and comparative genomics of the fungal order Sordariales.</title>
        <authorList>
            <person name="Hensen N."/>
            <person name="Bonometti L."/>
            <person name="Westerberg I."/>
            <person name="Brannstrom I.O."/>
            <person name="Guillou S."/>
            <person name="Cros-Aarteil S."/>
            <person name="Calhoun S."/>
            <person name="Haridas S."/>
            <person name="Kuo A."/>
            <person name="Mondo S."/>
            <person name="Pangilinan J."/>
            <person name="Riley R."/>
            <person name="LaButti K."/>
            <person name="Andreopoulos B."/>
            <person name="Lipzen A."/>
            <person name="Chen C."/>
            <person name="Yan M."/>
            <person name="Daum C."/>
            <person name="Ng V."/>
            <person name="Clum A."/>
            <person name="Steindorff A."/>
            <person name="Ohm R.A."/>
            <person name="Martin F."/>
            <person name="Silar P."/>
            <person name="Natvig D.O."/>
            <person name="Lalanne C."/>
            <person name="Gautier V."/>
            <person name="Ament-Velasquez S.L."/>
            <person name="Kruys A."/>
            <person name="Hutchinson M.I."/>
            <person name="Powell A.J."/>
            <person name="Barry K."/>
            <person name="Miller A.N."/>
            <person name="Grigoriev I.V."/>
            <person name="Debuchy R."/>
            <person name="Gladieux P."/>
            <person name="Hiltunen Thoren M."/>
            <person name="Johannesson H."/>
        </authorList>
    </citation>
    <scope>NUCLEOTIDE SEQUENCE</scope>
    <source>
        <strain evidence="1">CBS 538.74</strain>
    </source>
</reference>
<dbReference type="Proteomes" id="UP001302745">
    <property type="component" value="Unassembled WGS sequence"/>
</dbReference>
<gene>
    <name evidence="1" type="ORF">C8A00DRAFT_30326</name>
</gene>
<evidence type="ECO:0000313" key="2">
    <source>
        <dbReference type="Proteomes" id="UP001302745"/>
    </source>
</evidence>
<organism evidence="1 2">
    <name type="scientific">Chaetomidium leptoderma</name>
    <dbReference type="NCBI Taxonomy" id="669021"/>
    <lineage>
        <taxon>Eukaryota</taxon>
        <taxon>Fungi</taxon>
        <taxon>Dikarya</taxon>
        <taxon>Ascomycota</taxon>
        <taxon>Pezizomycotina</taxon>
        <taxon>Sordariomycetes</taxon>
        <taxon>Sordariomycetidae</taxon>
        <taxon>Sordariales</taxon>
        <taxon>Chaetomiaceae</taxon>
        <taxon>Chaetomidium</taxon>
    </lineage>
</organism>
<accession>A0AAN6VTU6</accession>
<comment type="caution">
    <text evidence="1">The sequence shown here is derived from an EMBL/GenBank/DDBJ whole genome shotgun (WGS) entry which is preliminary data.</text>
</comment>
<dbReference type="AlphaFoldDB" id="A0AAN6VTU6"/>